<reference evidence="1" key="1">
    <citation type="submission" date="2014-07" db="EMBL/GenBank/DDBJ databases">
        <title>Identification of a novel salt tolerance gene in wild soybean by whole-genome sequencing.</title>
        <authorList>
            <person name="Lam H.-M."/>
            <person name="Qi X."/>
            <person name="Li M.-W."/>
            <person name="Liu X."/>
            <person name="Xie M."/>
            <person name="Ni M."/>
            <person name="Xu X."/>
        </authorList>
    </citation>
    <scope>NUCLEOTIDE SEQUENCE [LARGE SCALE GENOMIC DNA]</scope>
    <source>
        <tissue evidence="1">Root</tissue>
    </source>
</reference>
<dbReference type="AlphaFoldDB" id="A0A0B2QVB6"/>
<accession>A0A0B2QVB6</accession>
<dbReference type="Proteomes" id="UP000053555">
    <property type="component" value="Unassembled WGS sequence"/>
</dbReference>
<organism evidence="1">
    <name type="scientific">Glycine soja</name>
    <name type="common">Wild soybean</name>
    <dbReference type="NCBI Taxonomy" id="3848"/>
    <lineage>
        <taxon>Eukaryota</taxon>
        <taxon>Viridiplantae</taxon>
        <taxon>Streptophyta</taxon>
        <taxon>Embryophyta</taxon>
        <taxon>Tracheophyta</taxon>
        <taxon>Spermatophyta</taxon>
        <taxon>Magnoliopsida</taxon>
        <taxon>eudicotyledons</taxon>
        <taxon>Gunneridae</taxon>
        <taxon>Pentapetalae</taxon>
        <taxon>rosids</taxon>
        <taxon>fabids</taxon>
        <taxon>Fabales</taxon>
        <taxon>Fabaceae</taxon>
        <taxon>Papilionoideae</taxon>
        <taxon>50 kb inversion clade</taxon>
        <taxon>NPAAA clade</taxon>
        <taxon>indigoferoid/millettioid clade</taxon>
        <taxon>Phaseoleae</taxon>
        <taxon>Glycine</taxon>
        <taxon>Glycine subgen. Soja</taxon>
    </lineage>
</organism>
<proteinExistence type="predicted"/>
<gene>
    <name evidence="1" type="ORF">glysoja_043971</name>
</gene>
<evidence type="ECO:0000313" key="1">
    <source>
        <dbReference type="EMBL" id="KHN25535.1"/>
    </source>
</evidence>
<sequence length="57" mass="6493">MISSIDFESIFSMLNHSLNKVFLIKLIDVCRYKGHLFVLCSNGEIQITLLDTTIIFG</sequence>
<dbReference type="EMBL" id="KN654303">
    <property type="protein sequence ID" value="KHN25535.1"/>
    <property type="molecule type" value="Genomic_DNA"/>
</dbReference>
<name>A0A0B2QVB6_GLYSO</name>
<protein>
    <submittedName>
        <fullName evidence="1">Uncharacterized protein</fullName>
    </submittedName>
</protein>